<evidence type="ECO:0000313" key="3">
    <source>
        <dbReference type="Proteomes" id="UP000287171"/>
    </source>
</evidence>
<dbReference type="OrthoDB" id="286202at2"/>
<dbReference type="Proteomes" id="UP000287171">
    <property type="component" value="Unassembled WGS sequence"/>
</dbReference>
<evidence type="ECO:0000313" key="2">
    <source>
        <dbReference type="EMBL" id="GCE30025.1"/>
    </source>
</evidence>
<dbReference type="EMBL" id="BIFT01000002">
    <property type="protein sequence ID" value="GCE30025.1"/>
    <property type="molecule type" value="Genomic_DNA"/>
</dbReference>
<reference evidence="3" key="1">
    <citation type="submission" date="2018-12" db="EMBL/GenBank/DDBJ databases">
        <title>Tengunoibacter tsumagoiensis gen. nov., sp. nov., Dictyobacter kobayashii sp. nov., D. alpinus sp. nov., and D. joshuensis sp. nov. and description of Dictyobacteraceae fam. nov. within the order Ktedonobacterales isolated from Tengu-no-mugimeshi.</title>
        <authorList>
            <person name="Wang C.M."/>
            <person name="Zheng Y."/>
            <person name="Sakai Y."/>
            <person name="Toyoda A."/>
            <person name="Minakuchi Y."/>
            <person name="Abe K."/>
            <person name="Yokota A."/>
            <person name="Yabe S."/>
        </authorList>
    </citation>
    <scope>NUCLEOTIDE SEQUENCE [LARGE SCALE GENOMIC DNA]</scope>
    <source>
        <strain evidence="3">Uno16</strain>
    </source>
</reference>
<protein>
    <submittedName>
        <fullName evidence="2">Nitrate ABC transporter substrate-binding protein</fullName>
    </submittedName>
</protein>
<evidence type="ECO:0000256" key="1">
    <source>
        <dbReference type="SAM" id="SignalP"/>
    </source>
</evidence>
<comment type="caution">
    <text evidence="2">The sequence shown here is derived from an EMBL/GenBank/DDBJ whole genome shotgun (WGS) entry which is preliminary data.</text>
</comment>
<dbReference type="Gene3D" id="3.40.190.10">
    <property type="entry name" value="Periplasmic binding protein-like II"/>
    <property type="match status" value="2"/>
</dbReference>
<feature type="signal peptide" evidence="1">
    <location>
        <begin position="1"/>
        <end position="22"/>
    </location>
</feature>
<dbReference type="PANTHER" id="PTHR30024:SF2">
    <property type="entry name" value="ABC TRANSPORTER SUBSTRATE-BINDING PROTEIN"/>
    <property type="match status" value="1"/>
</dbReference>
<name>A0A402BF58_9CHLR</name>
<dbReference type="SUPFAM" id="SSF53850">
    <property type="entry name" value="Periplasmic binding protein-like II"/>
    <property type="match status" value="1"/>
</dbReference>
<dbReference type="RefSeq" id="WP_126630194.1">
    <property type="nucleotide sequence ID" value="NZ_BIFT01000002.1"/>
</dbReference>
<proteinExistence type="predicted"/>
<keyword evidence="3" id="KW-1185">Reference proteome</keyword>
<keyword evidence="1" id="KW-0732">Signal</keyword>
<gene>
    <name evidence="2" type="ORF">KDA_55090</name>
</gene>
<feature type="chain" id="PRO_5019121761" evidence="1">
    <location>
        <begin position="23"/>
        <end position="332"/>
    </location>
</feature>
<organism evidence="2 3">
    <name type="scientific">Dictyobacter alpinus</name>
    <dbReference type="NCBI Taxonomy" id="2014873"/>
    <lineage>
        <taxon>Bacteria</taxon>
        <taxon>Bacillati</taxon>
        <taxon>Chloroflexota</taxon>
        <taxon>Ktedonobacteria</taxon>
        <taxon>Ktedonobacterales</taxon>
        <taxon>Dictyobacteraceae</taxon>
        <taxon>Dictyobacter</taxon>
    </lineage>
</organism>
<dbReference type="AlphaFoldDB" id="A0A402BF58"/>
<accession>A0A402BF58</accession>
<sequence>MLRQRYRFLAFLLMLVVVCVSACGGNAANADGGKGAPSSFTIVYQPGLGSVTFITLKLQKTLSKQFPHTTIEWKIVNSGSAVREAILSGQGQLGSLGISPFLVGWDRGMDWKVLLATSRSDTWLVAKNPRIKSLKDFGPGDKIGVVAPDAQQAIVLRKAAEQQLGNAHALDKNLVAIGSVDGEQALLSGQLAANFAGSPFQEREVAAGGHIVLHTNQPFGPVGTGLIVLPQSFYNQYPEFSKTVYKDLQSVTTYVTNHHQEAAEYLAQDAGSGGRGSVKQFKTLIDNKSLAFETTPSGLIAYANFMKATGFISKVPGSVNDLELPTVSGTGS</sequence>
<dbReference type="PANTHER" id="PTHR30024">
    <property type="entry name" value="ALIPHATIC SULFONATES-BINDING PROTEIN-RELATED"/>
    <property type="match status" value="1"/>
</dbReference>